<keyword evidence="3" id="KW-1185">Reference proteome</keyword>
<feature type="region of interest" description="Disordered" evidence="1">
    <location>
        <begin position="1"/>
        <end position="98"/>
    </location>
</feature>
<dbReference type="RefSeq" id="XP_007719329.1">
    <property type="nucleotide sequence ID" value="XM_007721139.1"/>
</dbReference>
<evidence type="ECO:0000313" key="3">
    <source>
        <dbReference type="Proteomes" id="UP000019484"/>
    </source>
</evidence>
<dbReference type="AlphaFoldDB" id="W9YZH9"/>
<accession>W9YZH9</accession>
<evidence type="ECO:0000256" key="1">
    <source>
        <dbReference type="SAM" id="MobiDB-lite"/>
    </source>
</evidence>
<sequence length="166" mass="17805">MPPRNLQALGLSTCRTPSPTDSLNSTSSSSTYVSTRSSMKSSPPSSPSFSKTLPVPPPMYSTSAPRARRASPPQTLLGAIDEHSGIVKPDVPLSADKENNPVAKLHVYSSAINSRKKATLASASSPPVNHFDALVGPNGEKFTDLRMNRKVEDPRGRGWKRLMCFG</sequence>
<reference evidence="2 3" key="1">
    <citation type="submission" date="2013-03" db="EMBL/GenBank/DDBJ databases">
        <title>The Genome Sequence of Capronia coronata CBS 617.96.</title>
        <authorList>
            <consortium name="The Broad Institute Genomics Platform"/>
            <person name="Cuomo C."/>
            <person name="de Hoog S."/>
            <person name="Gorbushina A."/>
            <person name="Walker B."/>
            <person name="Young S.K."/>
            <person name="Zeng Q."/>
            <person name="Gargeya S."/>
            <person name="Fitzgerald M."/>
            <person name="Haas B."/>
            <person name="Abouelleil A."/>
            <person name="Allen A.W."/>
            <person name="Alvarado L."/>
            <person name="Arachchi H.M."/>
            <person name="Berlin A.M."/>
            <person name="Chapman S.B."/>
            <person name="Gainer-Dewar J."/>
            <person name="Goldberg J."/>
            <person name="Griggs A."/>
            <person name="Gujja S."/>
            <person name="Hansen M."/>
            <person name="Howarth C."/>
            <person name="Imamovic A."/>
            <person name="Ireland A."/>
            <person name="Larimer J."/>
            <person name="McCowan C."/>
            <person name="Murphy C."/>
            <person name="Pearson M."/>
            <person name="Poon T.W."/>
            <person name="Priest M."/>
            <person name="Roberts A."/>
            <person name="Saif S."/>
            <person name="Shea T."/>
            <person name="Sisk P."/>
            <person name="Sykes S."/>
            <person name="Wortman J."/>
            <person name="Nusbaum C."/>
            <person name="Birren B."/>
        </authorList>
    </citation>
    <scope>NUCLEOTIDE SEQUENCE [LARGE SCALE GENOMIC DNA]</scope>
    <source>
        <strain evidence="2 3">CBS 617.96</strain>
    </source>
</reference>
<proteinExistence type="predicted"/>
<name>W9YZH9_9EURO</name>
<organism evidence="2 3">
    <name type="scientific">Capronia coronata CBS 617.96</name>
    <dbReference type="NCBI Taxonomy" id="1182541"/>
    <lineage>
        <taxon>Eukaryota</taxon>
        <taxon>Fungi</taxon>
        <taxon>Dikarya</taxon>
        <taxon>Ascomycota</taxon>
        <taxon>Pezizomycotina</taxon>
        <taxon>Eurotiomycetes</taxon>
        <taxon>Chaetothyriomycetidae</taxon>
        <taxon>Chaetothyriales</taxon>
        <taxon>Herpotrichiellaceae</taxon>
        <taxon>Capronia</taxon>
    </lineage>
</organism>
<comment type="caution">
    <text evidence="2">The sequence shown here is derived from an EMBL/GenBank/DDBJ whole genome shotgun (WGS) entry which is preliminary data.</text>
</comment>
<gene>
    <name evidence="2" type="ORF">A1O1_00219</name>
</gene>
<feature type="compositionally biased region" description="Low complexity" evidence="1">
    <location>
        <begin position="18"/>
        <end position="50"/>
    </location>
</feature>
<dbReference type="GeneID" id="19155128"/>
<dbReference type="OrthoDB" id="4159509at2759"/>
<protein>
    <submittedName>
        <fullName evidence="2">Uncharacterized protein</fullName>
    </submittedName>
</protein>
<dbReference type="EMBL" id="AMWN01000001">
    <property type="protein sequence ID" value="EXJ95100.1"/>
    <property type="molecule type" value="Genomic_DNA"/>
</dbReference>
<dbReference type="Proteomes" id="UP000019484">
    <property type="component" value="Unassembled WGS sequence"/>
</dbReference>
<dbReference type="HOGENOM" id="CLU_1602474_0_0_1"/>
<evidence type="ECO:0000313" key="2">
    <source>
        <dbReference type="EMBL" id="EXJ95100.1"/>
    </source>
</evidence>